<feature type="transmembrane region" description="Helical" evidence="2">
    <location>
        <begin position="106"/>
        <end position="130"/>
    </location>
</feature>
<feature type="transmembrane region" description="Helical" evidence="2">
    <location>
        <begin position="275"/>
        <end position="292"/>
    </location>
</feature>
<accession>A0A9W9KDC3</accession>
<dbReference type="RefSeq" id="XP_056513025.1">
    <property type="nucleotide sequence ID" value="XM_056654998.1"/>
</dbReference>
<comment type="caution">
    <text evidence="3">The sequence shown here is derived from an EMBL/GenBank/DDBJ whole genome shotgun (WGS) entry which is preliminary data.</text>
</comment>
<proteinExistence type="predicted"/>
<feature type="compositionally biased region" description="Low complexity" evidence="1">
    <location>
        <begin position="320"/>
        <end position="369"/>
    </location>
</feature>
<feature type="transmembrane region" description="Helical" evidence="2">
    <location>
        <begin position="150"/>
        <end position="175"/>
    </location>
</feature>
<reference evidence="3" key="2">
    <citation type="journal article" date="2023" name="IMA Fungus">
        <title>Comparative genomic study of the Penicillium genus elucidates a diverse pangenome and 15 lateral gene transfer events.</title>
        <authorList>
            <person name="Petersen C."/>
            <person name="Sorensen T."/>
            <person name="Nielsen M.R."/>
            <person name="Sondergaard T.E."/>
            <person name="Sorensen J.L."/>
            <person name="Fitzpatrick D.A."/>
            <person name="Frisvad J.C."/>
            <person name="Nielsen K.L."/>
        </authorList>
    </citation>
    <scope>NUCLEOTIDE SEQUENCE</scope>
    <source>
        <strain evidence="3">IBT 34128</strain>
    </source>
</reference>
<feature type="region of interest" description="Disordered" evidence="1">
    <location>
        <begin position="320"/>
        <end position="379"/>
    </location>
</feature>
<dbReference type="EMBL" id="JAPMSZ010000005">
    <property type="protein sequence ID" value="KAJ5102194.1"/>
    <property type="molecule type" value="Genomic_DNA"/>
</dbReference>
<evidence type="ECO:0000313" key="3">
    <source>
        <dbReference type="EMBL" id="KAJ5102194.1"/>
    </source>
</evidence>
<feature type="transmembrane region" description="Helical" evidence="2">
    <location>
        <begin position="229"/>
        <end position="255"/>
    </location>
</feature>
<evidence type="ECO:0000313" key="4">
    <source>
        <dbReference type="Proteomes" id="UP001141434"/>
    </source>
</evidence>
<feature type="transmembrane region" description="Helical" evidence="2">
    <location>
        <begin position="75"/>
        <end position="94"/>
    </location>
</feature>
<dbReference type="Proteomes" id="UP001141434">
    <property type="component" value="Unassembled WGS sequence"/>
</dbReference>
<dbReference type="AlphaFoldDB" id="A0A9W9KDC3"/>
<feature type="compositionally biased region" description="Pro residues" evidence="1">
    <location>
        <begin position="370"/>
        <end position="379"/>
    </location>
</feature>
<evidence type="ECO:0000256" key="1">
    <source>
        <dbReference type="SAM" id="MobiDB-lite"/>
    </source>
</evidence>
<keyword evidence="2" id="KW-0812">Transmembrane</keyword>
<organism evidence="3 4">
    <name type="scientific">Penicillium alfredii</name>
    <dbReference type="NCBI Taxonomy" id="1506179"/>
    <lineage>
        <taxon>Eukaryota</taxon>
        <taxon>Fungi</taxon>
        <taxon>Dikarya</taxon>
        <taxon>Ascomycota</taxon>
        <taxon>Pezizomycotina</taxon>
        <taxon>Eurotiomycetes</taxon>
        <taxon>Eurotiomycetidae</taxon>
        <taxon>Eurotiales</taxon>
        <taxon>Aspergillaceae</taxon>
        <taxon>Penicillium</taxon>
    </lineage>
</organism>
<protein>
    <submittedName>
        <fullName evidence="3">Uncharacterized protein</fullName>
    </submittedName>
</protein>
<sequence>MAPRRGGSSFSFGGYDSDSPWDDEVYFSLRYAWASQKSLLIAEFVFYVLSLIAFLVFLVWACLLRSNRVPRKGLLLALFFSLLTEIMNLIYPIFYFADAHVKQYHVIVSFLDMFFSMVSFCLTFYVFWSLVHRFLERLTDSGRPYAAVNIVHWALLGLTVLLSIAEWGLYVAFRVRDVQDGYSIGLVYHYTRLDAARFIIFWLFSLEILAWSIFVIVKAGSHRFQSKMPVLAFIVGCIFWFALNLMYIVIAIRYILDTRHLMPRYTTTARSVVEFFFNVAMFVAVLFCCSNWRKLGDELDKPLQQPQPVAPAAQFQQFPYGSAPYQPYQQPHAQTTYAPQGQQAYPQQQPTYPVPQQQAYPQQQQAYPPQQQPSPAGPQ</sequence>
<reference evidence="3" key="1">
    <citation type="submission" date="2022-11" db="EMBL/GenBank/DDBJ databases">
        <authorList>
            <person name="Petersen C."/>
        </authorList>
    </citation>
    <scope>NUCLEOTIDE SEQUENCE</scope>
    <source>
        <strain evidence="3">IBT 34128</strain>
    </source>
</reference>
<gene>
    <name evidence="3" type="ORF">NUU61_004416</name>
</gene>
<feature type="transmembrane region" description="Helical" evidence="2">
    <location>
        <begin position="44"/>
        <end position="63"/>
    </location>
</feature>
<dbReference type="OrthoDB" id="4504921at2759"/>
<evidence type="ECO:0000256" key="2">
    <source>
        <dbReference type="SAM" id="Phobius"/>
    </source>
</evidence>
<keyword evidence="2" id="KW-1133">Transmembrane helix</keyword>
<name>A0A9W9KDC3_9EURO</name>
<dbReference type="GeneID" id="81394166"/>
<keyword evidence="4" id="KW-1185">Reference proteome</keyword>
<keyword evidence="2" id="KW-0472">Membrane</keyword>
<feature type="transmembrane region" description="Helical" evidence="2">
    <location>
        <begin position="195"/>
        <end position="217"/>
    </location>
</feature>